<comment type="caution">
    <text evidence="2">The sequence shown here is derived from an EMBL/GenBank/DDBJ whole genome shotgun (WGS) entry which is preliminary data.</text>
</comment>
<evidence type="ECO:0000256" key="1">
    <source>
        <dbReference type="ARBA" id="ARBA00005254"/>
    </source>
</evidence>
<dbReference type="EMBL" id="LAZR01002597">
    <property type="protein sequence ID" value="KKN28009.1"/>
    <property type="molecule type" value="Genomic_DNA"/>
</dbReference>
<comment type="similarity">
    <text evidence="1">Belongs to the enoyl-CoA hydratase/isomerase family.</text>
</comment>
<dbReference type="CDD" id="cd06558">
    <property type="entry name" value="crotonase-like"/>
    <property type="match status" value="1"/>
</dbReference>
<reference evidence="2" key="1">
    <citation type="journal article" date="2015" name="Nature">
        <title>Complex archaea that bridge the gap between prokaryotes and eukaryotes.</title>
        <authorList>
            <person name="Spang A."/>
            <person name="Saw J.H."/>
            <person name="Jorgensen S.L."/>
            <person name="Zaremba-Niedzwiedzka K."/>
            <person name="Martijn J."/>
            <person name="Lind A.E."/>
            <person name="van Eijk R."/>
            <person name="Schleper C."/>
            <person name="Guy L."/>
            <person name="Ettema T.J."/>
        </authorList>
    </citation>
    <scope>NUCLEOTIDE SEQUENCE</scope>
</reference>
<dbReference type="Gene3D" id="3.90.226.10">
    <property type="entry name" value="2-enoyl-CoA Hydratase, Chain A, domain 1"/>
    <property type="match status" value="1"/>
</dbReference>
<organism evidence="2">
    <name type="scientific">marine sediment metagenome</name>
    <dbReference type="NCBI Taxonomy" id="412755"/>
    <lineage>
        <taxon>unclassified sequences</taxon>
        <taxon>metagenomes</taxon>
        <taxon>ecological metagenomes</taxon>
    </lineage>
</organism>
<evidence type="ECO:0000313" key="2">
    <source>
        <dbReference type="EMBL" id="KKN28009.1"/>
    </source>
</evidence>
<dbReference type="PROSITE" id="PS00166">
    <property type="entry name" value="ENOYL_COA_HYDRATASE"/>
    <property type="match status" value="1"/>
</dbReference>
<proteinExistence type="inferred from homology"/>
<sequence>MIKIEKQTYQFIVIERKGKVAIIKFNRPEKKNAFSEAMRSEILNALAALKDEKRIKAIVFYGGEDIFSAGFDRDEVQAVIQGEGDYQKFVDSNHLFHQAIFKYPKLLIAAVNGYALAGAFDLAVICHLRVASRGSLFGHPEIRFGACPLFFPYLTLVGRGKALELVLNTGTRETYISSEEAYRLNILNKLVEKGEVLDAAIKMAKQIVQSPEFAVSQLIHVNNLFLDQVEKFDAEIDYILGDMKTLLNK</sequence>
<protein>
    <recommendedName>
        <fullName evidence="3">Enoyl-CoA hydratase</fullName>
    </recommendedName>
</protein>
<name>A0A0F9PCX3_9ZZZZ</name>
<accession>A0A0F9PCX3</accession>
<evidence type="ECO:0008006" key="3">
    <source>
        <dbReference type="Google" id="ProtNLM"/>
    </source>
</evidence>
<dbReference type="SUPFAM" id="SSF52096">
    <property type="entry name" value="ClpP/crotonase"/>
    <property type="match status" value="1"/>
</dbReference>
<dbReference type="InterPro" id="IPR001753">
    <property type="entry name" value="Enoyl-CoA_hydra/iso"/>
</dbReference>
<dbReference type="AlphaFoldDB" id="A0A0F9PCX3"/>
<dbReference type="GO" id="GO:0003824">
    <property type="term" value="F:catalytic activity"/>
    <property type="evidence" value="ECO:0007669"/>
    <property type="project" value="InterPro"/>
</dbReference>
<dbReference type="InterPro" id="IPR018376">
    <property type="entry name" value="Enoyl-CoA_hyd/isom_CS"/>
</dbReference>
<dbReference type="InterPro" id="IPR029045">
    <property type="entry name" value="ClpP/crotonase-like_dom_sf"/>
</dbReference>
<gene>
    <name evidence="2" type="ORF">LCGC14_0858650</name>
</gene>
<dbReference type="Pfam" id="PF00378">
    <property type="entry name" value="ECH_1"/>
    <property type="match status" value="1"/>
</dbReference>
<dbReference type="PANTHER" id="PTHR43802:SF1">
    <property type="entry name" value="IP11341P-RELATED"/>
    <property type="match status" value="1"/>
</dbReference>
<dbReference type="PANTHER" id="PTHR43802">
    <property type="entry name" value="ENOYL-COA HYDRATASE"/>
    <property type="match status" value="1"/>
</dbReference>